<protein>
    <submittedName>
        <fullName evidence="3">Tetratricopeptide repeat protein</fullName>
    </submittedName>
</protein>
<dbReference type="Proteomes" id="UP000295390">
    <property type="component" value="Unassembled WGS sequence"/>
</dbReference>
<dbReference type="SUPFAM" id="SSF48452">
    <property type="entry name" value="TPR-like"/>
    <property type="match status" value="1"/>
</dbReference>
<evidence type="ECO:0000313" key="3">
    <source>
        <dbReference type="EMBL" id="TDQ27823.1"/>
    </source>
</evidence>
<dbReference type="InterPro" id="IPR021314">
    <property type="entry name" value="DUF2911"/>
</dbReference>
<keyword evidence="2" id="KW-0732">Signal</keyword>
<gene>
    <name evidence="3" type="ORF">DFQ07_1679</name>
</gene>
<dbReference type="SMART" id="SM00028">
    <property type="entry name" value="TPR"/>
    <property type="match status" value="2"/>
</dbReference>
<accession>A0A4R6TEL3</accession>
<comment type="caution">
    <text evidence="3">The sequence shown here is derived from an EMBL/GenBank/DDBJ whole genome shotgun (WGS) entry which is preliminary data.</text>
</comment>
<dbReference type="EMBL" id="SNYH01000003">
    <property type="protein sequence ID" value="TDQ27823.1"/>
    <property type="molecule type" value="Genomic_DNA"/>
</dbReference>
<evidence type="ECO:0000313" key="4">
    <source>
        <dbReference type="Proteomes" id="UP000295390"/>
    </source>
</evidence>
<reference evidence="3 4" key="1">
    <citation type="submission" date="2019-03" db="EMBL/GenBank/DDBJ databases">
        <title>Genomic Encyclopedia of Type Strains, Phase III (KMG-III): the genomes of soil and plant-associated and newly described type strains.</title>
        <authorList>
            <person name="Whitman W."/>
        </authorList>
    </citation>
    <scope>NUCLEOTIDE SEQUENCE [LARGE SCALE GENOMIC DNA]</scope>
    <source>
        <strain evidence="3 4">CECT 8283</strain>
    </source>
</reference>
<evidence type="ECO:0000256" key="2">
    <source>
        <dbReference type="SAM" id="SignalP"/>
    </source>
</evidence>
<dbReference type="Pfam" id="PF13181">
    <property type="entry name" value="TPR_8"/>
    <property type="match status" value="1"/>
</dbReference>
<dbReference type="RefSeq" id="WP_133535796.1">
    <property type="nucleotide sequence ID" value="NZ_SNYH01000003.1"/>
</dbReference>
<dbReference type="InterPro" id="IPR019734">
    <property type="entry name" value="TPR_rpt"/>
</dbReference>
<dbReference type="InterPro" id="IPR011990">
    <property type="entry name" value="TPR-like_helical_dom_sf"/>
</dbReference>
<dbReference type="Gene3D" id="1.25.40.10">
    <property type="entry name" value="Tetratricopeptide repeat domain"/>
    <property type="match status" value="1"/>
</dbReference>
<dbReference type="AlphaFoldDB" id="A0A4R6TEL3"/>
<organism evidence="3 4">
    <name type="scientific">Tenacibaculum caenipelagi</name>
    <dbReference type="NCBI Taxonomy" id="1325435"/>
    <lineage>
        <taxon>Bacteria</taxon>
        <taxon>Pseudomonadati</taxon>
        <taxon>Bacteroidota</taxon>
        <taxon>Flavobacteriia</taxon>
        <taxon>Flavobacteriales</taxon>
        <taxon>Flavobacteriaceae</taxon>
        <taxon>Tenacibaculum</taxon>
    </lineage>
</organism>
<dbReference type="PROSITE" id="PS50005">
    <property type="entry name" value="TPR"/>
    <property type="match status" value="2"/>
</dbReference>
<evidence type="ECO:0000256" key="1">
    <source>
        <dbReference type="PROSITE-ProRule" id="PRU00339"/>
    </source>
</evidence>
<keyword evidence="4" id="KW-1185">Reference proteome</keyword>
<dbReference type="PROSITE" id="PS50293">
    <property type="entry name" value="TPR_REGION"/>
    <property type="match status" value="1"/>
</dbReference>
<keyword evidence="1" id="KW-0802">TPR repeat</keyword>
<name>A0A4R6TEL3_9FLAO</name>
<feature type="signal peptide" evidence="2">
    <location>
        <begin position="1"/>
        <end position="23"/>
    </location>
</feature>
<feature type="repeat" description="TPR" evidence="1">
    <location>
        <begin position="280"/>
        <end position="313"/>
    </location>
</feature>
<feature type="repeat" description="TPR" evidence="1">
    <location>
        <begin position="314"/>
        <end position="347"/>
    </location>
</feature>
<dbReference type="Pfam" id="PF11138">
    <property type="entry name" value="DUF2911"/>
    <property type="match status" value="1"/>
</dbReference>
<sequence>MKSNKFTGIFVCFLMLLSVDMHAQLNLPRGSQQATVSQRIGITDIYIKYSRPSVRNREVWGKLVPYGMNDLRFGTAKESPWRAGANENTIVKFTDDVSIEGKPLKAGKYGLHMVISEDNTATIIFSKNYTAWGSFFYNPKEDALRVNVKAKTIPFVEQLTFDFTNVDATSAIASLKWEKKQIPFKIEVDVTKVVLEDIRKKLQDQPGFSRQTWEQAANFSLNNGGDLNEALVWIDKAIAGQFFSQKTFNNLSIKAQILNKLGRVEEYGKLMDEAASMANINQLNRLGYTMINAKDYARAIKYLKRNVANNPTSANAYDSLGEAYKEAGDKKNAVKALKKSLSLNPPANVKANSEKLLRELGEM</sequence>
<feature type="chain" id="PRO_5021011358" evidence="2">
    <location>
        <begin position="24"/>
        <end position="363"/>
    </location>
</feature>
<proteinExistence type="predicted"/>
<dbReference type="OrthoDB" id="187854at2"/>